<feature type="domain" description="Fibronectin type-III" evidence="6">
    <location>
        <begin position="789"/>
        <end position="887"/>
    </location>
</feature>
<dbReference type="PANTHER" id="PTHR13817">
    <property type="entry name" value="TITIN"/>
    <property type="match status" value="1"/>
</dbReference>
<gene>
    <name evidence="7" type="ORF">GCM10010196_00210</name>
</gene>
<dbReference type="PANTHER" id="PTHR13817:SF151">
    <property type="entry name" value="TITIN"/>
    <property type="match status" value="1"/>
</dbReference>
<dbReference type="GO" id="GO:0016798">
    <property type="term" value="F:hydrolase activity, acting on glycosyl bonds"/>
    <property type="evidence" value="ECO:0007669"/>
    <property type="project" value="UniProtKB-KW"/>
</dbReference>
<dbReference type="SMART" id="SM00060">
    <property type="entry name" value="FN3"/>
    <property type="match status" value="4"/>
</dbReference>
<feature type="domain" description="Fibronectin type-III" evidence="6">
    <location>
        <begin position="574"/>
        <end position="674"/>
    </location>
</feature>
<keyword evidence="5" id="KW-0472">Membrane</keyword>
<dbReference type="SUPFAM" id="SSF49265">
    <property type="entry name" value="Fibronectin type III"/>
    <property type="match status" value="3"/>
</dbReference>
<sequence length="1171" mass="117890">MARAGPVPRLIASCRLCASAHQTFRLNRGAAEAGRQTRRRPYMTSQAAAATPTARPARSRHLIRFAACGVAASLALAAQPMAAVAAPPSVTGPSEPVAYVEQAPPVSVGEQVSFAGGSGYGGGYLDFAVDGGTADETLSLLTAETADTTAGVVSIAGTSVYLGNGTGADLIGAVASDRAGANGALRIVFASPFDNPSFEDDDSIGGWTVIQDRVDLGVTTIAGVRTIDQSTYAGLSGGANAPLDDDAAPVSASYTVRLSTVDASHGATSLELTSDMQTAEGCDVVHGPAVYSNPFEAAANDKISFDWRAFQGSDDFHVYGYILNTATGAQTPVLDATGGNEVNAFVTKETVIPASGEYRFVFVGGTQDKTCGRAAGATLLIDNVRVFGTKVTDAVAASISDKLQYHNASDDPAASRTIKITAADADGQVSAAGSVAIAITAVDDEPSFGPVAPITLVNQDGAQSYPTTTGTLDATDPDSPITSAIVGGEPATTTIDGVTYTQRKRGSYGTLYLDGATGAYAFVPDAAAADARQRDDSERFEFEISAEDRSPGGPHPAKTARQSLTVSLEVAATGPGAGTATSAVAGFERAVVSWTAPVWEGGAAITGYAVEWSTDGGESWTTATDDTGSAATSTTVLGLTAGTPHVFRVAGLNANGQGPWAAISNEAVPYTKPAAPAPVTATPGDTTVELAWTAPVADGWSPVTGYRIERSIDGGLTWATIVADTGTPLPTLLRGQALRPSALLAPTPATSYTATGLRNGEPVAFRVSAINAAGTGVHAETALTTPRTTPGAPAPLVATPDDARVELSWTAPADTGGAPVTGYRVEQSLDGGTTWTTVVADTGSTATSTTVTGLANGTPVAFRVSALNEAGSGPAADASATPRRPADAVTIDSITPGNRTLTVAFTPPASDGGSPISDYEYSIDGGKTWIPAGTTTSPIVIEGLGNGVPRQVSVRAVTEAGPGAASPAQTATPVLQPVRSSSGALPKLAAGKAASSLSGVDEPVTTRTDGDAFVISGDGFAVRVQAVGPDGKPVALVNGTLAVPAGGALRISGSGFQGGSALDFWLLGAELGLGETTAAADGSFTATLTLPTGLRLGAETLQINGLSPEGGLRSIVTGLTVVSADDLAATGRDVSIEAVALTGGGALLLLLAGIWISVITRRRRGEGRAQL</sequence>
<keyword evidence="3" id="KW-0119">Carbohydrate metabolism</keyword>
<dbReference type="InterPro" id="IPR036116">
    <property type="entry name" value="FN3_sf"/>
</dbReference>
<dbReference type="PROSITE" id="PS50853">
    <property type="entry name" value="FN3"/>
    <property type="match status" value="4"/>
</dbReference>
<keyword evidence="8" id="KW-1185">Reference proteome</keyword>
<keyword evidence="3" id="KW-0624">Polysaccharide degradation</keyword>
<name>A0A918C9D9_AGRME</name>
<keyword evidence="5" id="KW-1133">Transmembrane helix</keyword>
<evidence type="ECO:0000256" key="4">
    <source>
        <dbReference type="SAM" id="MobiDB-lite"/>
    </source>
</evidence>
<protein>
    <recommendedName>
        <fullName evidence="6">Fibronectin type-III domain-containing protein</fullName>
    </recommendedName>
</protein>
<proteinExistence type="predicted"/>
<dbReference type="EMBL" id="BMRJ01000001">
    <property type="protein sequence ID" value="GGR11784.1"/>
    <property type="molecule type" value="Genomic_DNA"/>
</dbReference>
<keyword evidence="1" id="KW-0677">Repeat</keyword>
<evidence type="ECO:0000256" key="1">
    <source>
        <dbReference type="ARBA" id="ARBA00022737"/>
    </source>
</evidence>
<feature type="domain" description="Fibronectin type-III" evidence="6">
    <location>
        <begin position="675"/>
        <end position="788"/>
    </location>
</feature>
<dbReference type="AlphaFoldDB" id="A0A918C9D9"/>
<dbReference type="InterPro" id="IPR050964">
    <property type="entry name" value="Striated_Muscle_Regulatory"/>
</dbReference>
<dbReference type="Proteomes" id="UP000610303">
    <property type="component" value="Unassembled WGS sequence"/>
</dbReference>
<evidence type="ECO:0000256" key="3">
    <source>
        <dbReference type="ARBA" id="ARBA00023326"/>
    </source>
</evidence>
<evidence type="ECO:0000256" key="5">
    <source>
        <dbReference type="SAM" id="Phobius"/>
    </source>
</evidence>
<dbReference type="GO" id="GO:0000272">
    <property type="term" value="P:polysaccharide catabolic process"/>
    <property type="evidence" value="ECO:0007669"/>
    <property type="project" value="UniProtKB-KW"/>
</dbReference>
<evidence type="ECO:0000313" key="7">
    <source>
        <dbReference type="EMBL" id="GGR11784.1"/>
    </source>
</evidence>
<dbReference type="Gene3D" id="2.60.40.10">
    <property type="entry name" value="Immunoglobulins"/>
    <property type="match status" value="4"/>
</dbReference>
<reference evidence="7" key="2">
    <citation type="submission" date="2020-09" db="EMBL/GenBank/DDBJ databases">
        <authorList>
            <person name="Sun Q."/>
            <person name="Ohkuma M."/>
        </authorList>
    </citation>
    <scope>NUCLEOTIDE SEQUENCE</scope>
    <source>
        <strain evidence="7">JCM 3346</strain>
    </source>
</reference>
<dbReference type="InterPro" id="IPR003961">
    <property type="entry name" value="FN3_dom"/>
</dbReference>
<comment type="caution">
    <text evidence="7">The sequence shown here is derived from an EMBL/GenBank/DDBJ whole genome shotgun (WGS) entry which is preliminary data.</text>
</comment>
<evidence type="ECO:0000259" key="6">
    <source>
        <dbReference type="PROSITE" id="PS50853"/>
    </source>
</evidence>
<dbReference type="Pfam" id="PF00041">
    <property type="entry name" value="fn3"/>
    <property type="match status" value="3"/>
</dbReference>
<feature type="region of interest" description="Disordered" evidence="4">
    <location>
        <begin position="31"/>
        <end position="54"/>
    </location>
</feature>
<keyword evidence="2" id="KW-0326">Glycosidase</keyword>
<dbReference type="InterPro" id="IPR013783">
    <property type="entry name" value="Ig-like_fold"/>
</dbReference>
<evidence type="ECO:0000313" key="8">
    <source>
        <dbReference type="Proteomes" id="UP000610303"/>
    </source>
</evidence>
<keyword evidence="5" id="KW-0812">Transmembrane</keyword>
<accession>A0A918C9D9</accession>
<evidence type="ECO:0000256" key="2">
    <source>
        <dbReference type="ARBA" id="ARBA00023295"/>
    </source>
</evidence>
<feature type="transmembrane region" description="Helical" evidence="5">
    <location>
        <begin position="1138"/>
        <end position="1158"/>
    </location>
</feature>
<dbReference type="CDD" id="cd00063">
    <property type="entry name" value="FN3"/>
    <property type="match status" value="4"/>
</dbReference>
<organism evidence="7 8">
    <name type="scientific">Agromyces mediolanus</name>
    <name type="common">Corynebacterium mediolanum</name>
    <dbReference type="NCBI Taxonomy" id="41986"/>
    <lineage>
        <taxon>Bacteria</taxon>
        <taxon>Bacillati</taxon>
        <taxon>Actinomycetota</taxon>
        <taxon>Actinomycetes</taxon>
        <taxon>Micrococcales</taxon>
        <taxon>Microbacteriaceae</taxon>
        <taxon>Agromyces</taxon>
    </lineage>
</organism>
<feature type="domain" description="Fibronectin type-III" evidence="6">
    <location>
        <begin position="888"/>
        <end position="977"/>
    </location>
</feature>
<reference evidence="7" key="1">
    <citation type="journal article" date="2014" name="Int. J. Syst. Evol. Microbiol.">
        <title>Complete genome sequence of Corynebacterium casei LMG S-19264T (=DSM 44701T), isolated from a smear-ripened cheese.</title>
        <authorList>
            <consortium name="US DOE Joint Genome Institute (JGI-PGF)"/>
            <person name="Walter F."/>
            <person name="Albersmeier A."/>
            <person name="Kalinowski J."/>
            <person name="Ruckert C."/>
        </authorList>
    </citation>
    <scope>NUCLEOTIDE SEQUENCE</scope>
    <source>
        <strain evidence="7">JCM 3346</strain>
    </source>
</reference>
<keyword evidence="2" id="KW-0378">Hydrolase</keyword>